<dbReference type="Proteomes" id="UP000747110">
    <property type="component" value="Unassembled WGS sequence"/>
</dbReference>
<reference evidence="1" key="1">
    <citation type="journal article" date="2021" name="Proc. Natl. Acad. Sci. U.S.A.">
        <title>Three genomes in the algal genus Volvox reveal the fate of a haploid sex-determining region after a transition to homothallism.</title>
        <authorList>
            <person name="Yamamoto K."/>
            <person name="Hamaji T."/>
            <person name="Kawai-Toyooka H."/>
            <person name="Matsuzaki R."/>
            <person name="Takahashi F."/>
            <person name="Nishimura Y."/>
            <person name="Kawachi M."/>
            <person name="Noguchi H."/>
            <person name="Minakuchi Y."/>
            <person name="Umen J.G."/>
            <person name="Toyoda A."/>
            <person name="Nozaki H."/>
        </authorList>
    </citation>
    <scope>NUCLEOTIDE SEQUENCE</scope>
    <source>
        <strain evidence="2">NIES-3785</strain>
        <strain evidence="1">NIES-3786</strain>
    </source>
</reference>
<proteinExistence type="predicted"/>
<dbReference type="OrthoDB" id="10640131at2759"/>
<evidence type="ECO:0000313" key="3">
    <source>
        <dbReference type="Proteomes" id="UP000747110"/>
    </source>
</evidence>
<keyword evidence="3" id="KW-1185">Reference proteome</keyword>
<dbReference type="EMBL" id="BNCQ01000055">
    <property type="protein sequence ID" value="GIM14214.1"/>
    <property type="molecule type" value="Genomic_DNA"/>
</dbReference>
<name>A0A8J4FSM7_9CHLO</name>
<protein>
    <submittedName>
        <fullName evidence="1">Uncharacterized protein</fullName>
    </submittedName>
</protein>
<organism evidence="1 3">
    <name type="scientific">Volvox reticuliferus</name>
    <dbReference type="NCBI Taxonomy" id="1737510"/>
    <lineage>
        <taxon>Eukaryota</taxon>
        <taxon>Viridiplantae</taxon>
        <taxon>Chlorophyta</taxon>
        <taxon>core chlorophytes</taxon>
        <taxon>Chlorophyceae</taxon>
        <taxon>CS clade</taxon>
        <taxon>Chlamydomonadales</taxon>
        <taxon>Volvocaceae</taxon>
        <taxon>Volvox</taxon>
    </lineage>
</organism>
<comment type="caution">
    <text evidence="1">The sequence shown here is derived from an EMBL/GenBank/DDBJ whole genome shotgun (WGS) entry which is preliminary data.</text>
</comment>
<gene>
    <name evidence="1" type="ORF">Vretifemale_16566</name>
    <name evidence="2" type="ORF">Vretimale_17245</name>
</gene>
<sequence>MLRAPEGCGCLTGSMLTTCNAAGTLQESALVAQSLKVGGMLFPPTCFPRDHLPRGQRATVRLTAGTQAIGQPVSGRAGSSPKVLPADLGITFQTSAWDGWWSSIEFGVKPSQPRARDFNTNTPVAFALASLPRVMEKACGNRPARAMAVRTSLHNLAKAYHLGDLNSLNLGDLSSLLSTGLTAPNGSISLAGDHQGGNGSEGSSVGKAPTFVTGAGACEDWLKFPYSDAPHEKRFTASTTKGVPLASVMPPLDEIDTDRLGCQPFSSLDASPGALLGASFTSCGGSKVAETGDAVLPVAPRHPWSLSSPAPPLMVKMPSSQNIINTADAAVVNGALRPTPINAHGVTNWVDPMINGHCDTDATCMTLGTSSKRRRIDTALLPVQQLATCSAAGSCKMASPGVAIVDVSTPSASCFQDVTMPASSSGEQVVKRMSLSDSNVAEMVELPSSDWPSFNSDVDIDMTDDELRSWLSDL</sequence>
<accession>A0A8J4FSM7</accession>
<evidence type="ECO:0000313" key="2">
    <source>
        <dbReference type="EMBL" id="GIM14214.1"/>
    </source>
</evidence>
<dbReference type="Proteomes" id="UP000722791">
    <property type="component" value="Unassembled WGS sequence"/>
</dbReference>
<dbReference type="AlphaFoldDB" id="A0A8J4FSM7"/>
<evidence type="ECO:0000313" key="1">
    <source>
        <dbReference type="EMBL" id="GIL88650.1"/>
    </source>
</evidence>
<dbReference type="EMBL" id="BNCP01000046">
    <property type="protein sequence ID" value="GIL88650.1"/>
    <property type="molecule type" value="Genomic_DNA"/>
</dbReference>